<feature type="domain" description="FAD/NAD(P)-binding" evidence="8">
    <location>
        <begin position="5"/>
        <end position="298"/>
    </location>
</feature>
<comment type="similarity">
    <text evidence="6">Belongs to the class-II pyridine nucleotide-disulfide oxidoreductase family.</text>
</comment>
<sequence length="314" mass="33894">MSLHKLAIIGSGPAGLTAGIYAARAELAPQLFAGTAFGGQLMLTTEVGNYPGYETDILGPDLIQKMIAQAKRFGTEIIFQNVDKVDFSRLRQGYGGQAILWADGKEYQAEAVVVATGANAMWLGLESEQKLIGRGVSSCAPCDGFFFKNKKVAVVGGGDTAMEEATFLTKFASEVTVIHRRDTLRASKIMQKRAMDNLKIKWIWDTEVKEVLGSEAVTGLKLKNFKSGEASEFSVDGLFVAIGHIPNTKFLEGSGIELDEKGYIKIFEGSKTNLEGVFVAGDVHDHVYRQAITAAAAGCRAAMDAERWLAEKGI</sequence>
<evidence type="ECO:0000313" key="10">
    <source>
        <dbReference type="Proteomes" id="UP000176864"/>
    </source>
</evidence>
<dbReference type="InterPro" id="IPR008255">
    <property type="entry name" value="Pyr_nucl-diS_OxRdtase_2_AS"/>
</dbReference>
<dbReference type="Proteomes" id="UP000176864">
    <property type="component" value="Unassembled WGS sequence"/>
</dbReference>
<dbReference type="Pfam" id="PF07992">
    <property type="entry name" value="Pyr_redox_2"/>
    <property type="match status" value="1"/>
</dbReference>
<reference evidence="9 10" key="1">
    <citation type="journal article" date="2016" name="Nat. Commun.">
        <title>Thousands of microbial genomes shed light on interconnected biogeochemical processes in an aquifer system.</title>
        <authorList>
            <person name="Anantharaman K."/>
            <person name="Brown C.T."/>
            <person name="Hug L.A."/>
            <person name="Sharon I."/>
            <person name="Castelle C.J."/>
            <person name="Probst A.J."/>
            <person name="Thomas B.C."/>
            <person name="Singh A."/>
            <person name="Wilkins M.J."/>
            <person name="Karaoz U."/>
            <person name="Brodie E.L."/>
            <person name="Williams K.H."/>
            <person name="Hubbard S.S."/>
            <person name="Banfield J.F."/>
        </authorList>
    </citation>
    <scope>NUCLEOTIDE SEQUENCE [LARGE SCALE GENOMIC DNA]</scope>
</reference>
<proteinExistence type="inferred from homology"/>
<dbReference type="InterPro" id="IPR005982">
    <property type="entry name" value="Thioredox_Rdtase"/>
</dbReference>
<dbReference type="NCBIfam" id="TIGR01292">
    <property type="entry name" value="TRX_reduct"/>
    <property type="match status" value="1"/>
</dbReference>
<evidence type="ECO:0000256" key="4">
    <source>
        <dbReference type="ARBA" id="ARBA00023157"/>
    </source>
</evidence>
<dbReference type="GO" id="GO:0019430">
    <property type="term" value="P:removal of superoxide radicals"/>
    <property type="evidence" value="ECO:0007669"/>
    <property type="project" value="UniProtKB-UniRule"/>
</dbReference>
<evidence type="ECO:0000313" key="9">
    <source>
        <dbReference type="EMBL" id="OGE77939.1"/>
    </source>
</evidence>
<evidence type="ECO:0000256" key="3">
    <source>
        <dbReference type="ARBA" id="ARBA00023002"/>
    </source>
</evidence>
<dbReference type="AlphaFoldDB" id="A0A1F5NJV1"/>
<comment type="catalytic activity">
    <reaction evidence="6">
        <text>[thioredoxin]-dithiol + NADP(+) = [thioredoxin]-disulfide + NADPH + H(+)</text>
        <dbReference type="Rhea" id="RHEA:20345"/>
        <dbReference type="Rhea" id="RHEA-COMP:10698"/>
        <dbReference type="Rhea" id="RHEA-COMP:10700"/>
        <dbReference type="ChEBI" id="CHEBI:15378"/>
        <dbReference type="ChEBI" id="CHEBI:29950"/>
        <dbReference type="ChEBI" id="CHEBI:50058"/>
        <dbReference type="ChEBI" id="CHEBI:57783"/>
        <dbReference type="ChEBI" id="CHEBI:58349"/>
        <dbReference type="EC" id="1.8.1.9"/>
    </reaction>
</comment>
<dbReference type="PROSITE" id="PS00573">
    <property type="entry name" value="PYRIDINE_REDOX_2"/>
    <property type="match status" value="1"/>
</dbReference>
<keyword evidence="7" id="KW-0521">NADP</keyword>
<comment type="cofactor">
    <cofactor evidence="7">
        <name>FAD</name>
        <dbReference type="ChEBI" id="CHEBI:57692"/>
    </cofactor>
    <text evidence="7">Binds 1 FAD per subunit.</text>
</comment>
<dbReference type="GO" id="GO:0005737">
    <property type="term" value="C:cytoplasm"/>
    <property type="evidence" value="ECO:0007669"/>
    <property type="project" value="InterPro"/>
</dbReference>
<accession>A0A1F5NJV1</accession>
<evidence type="ECO:0000256" key="2">
    <source>
        <dbReference type="ARBA" id="ARBA00022827"/>
    </source>
</evidence>
<keyword evidence="3 6" id="KW-0560">Oxidoreductase</keyword>
<evidence type="ECO:0000256" key="1">
    <source>
        <dbReference type="ARBA" id="ARBA00022630"/>
    </source>
</evidence>
<dbReference type="PRINTS" id="PR00368">
    <property type="entry name" value="FADPNR"/>
</dbReference>
<organism evidence="9 10">
    <name type="scientific">Candidatus Doudnabacteria bacterium RIFCSPHIGHO2_01_FULL_46_14</name>
    <dbReference type="NCBI Taxonomy" id="1817824"/>
    <lineage>
        <taxon>Bacteria</taxon>
        <taxon>Candidatus Doudnaibacteriota</taxon>
    </lineage>
</organism>
<dbReference type="STRING" id="1817824.A2751_02760"/>
<evidence type="ECO:0000256" key="5">
    <source>
        <dbReference type="ARBA" id="ARBA00023284"/>
    </source>
</evidence>
<comment type="subunit">
    <text evidence="6">Homodimer.</text>
</comment>
<comment type="caution">
    <text evidence="9">The sequence shown here is derived from an EMBL/GenBank/DDBJ whole genome shotgun (WGS) entry which is preliminary data.</text>
</comment>
<dbReference type="PANTHER" id="PTHR48105">
    <property type="entry name" value="THIOREDOXIN REDUCTASE 1-RELATED-RELATED"/>
    <property type="match status" value="1"/>
</dbReference>
<protein>
    <recommendedName>
        <fullName evidence="6">Thioredoxin reductase</fullName>
        <ecNumber evidence="6">1.8.1.9</ecNumber>
    </recommendedName>
</protein>
<evidence type="ECO:0000256" key="7">
    <source>
        <dbReference type="RuleBase" id="RU003881"/>
    </source>
</evidence>
<dbReference type="Gene3D" id="3.50.50.60">
    <property type="entry name" value="FAD/NAD(P)-binding domain"/>
    <property type="match status" value="2"/>
</dbReference>
<keyword evidence="4" id="KW-1015">Disulfide bond</keyword>
<keyword evidence="2 6" id="KW-0274">FAD</keyword>
<dbReference type="SUPFAM" id="SSF51905">
    <property type="entry name" value="FAD/NAD(P)-binding domain"/>
    <property type="match status" value="1"/>
</dbReference>
<dbReference type="InterPro" id="IPR050097">
    <property type="entry name" value="Ferredoxin-NADP_redctase_2"/>
</dbReference>
<dbReference type="GO" id="GO:0004791">
    <property type="term" value="F:thioredoxin-disulfide reductase (NADPH) activity"/>
    <property type="evidence" value="ECO:0007669"/>
    <property type="project" value="UniProtKB-UniRule"/>
</dbReference>
<keyword evidence="5 6" id="KW-0676">Redox-active center</keyword>
<dbReference type="EC" id="1.8.1.9" evidence="6"/>
<dbReference type="EMBL" id="MFEK01000016">
    <property type="protein sequence ID" value="OGE77939.1"/>
    <property type="molecule type" value="Genomic_DNA"/>
</dbReference>
<evidence type="ECO:0000259" key="8">
    <source>
        <dbReference type="Pfam" id="PF07992"/>
    </source>
</evidence>
<gene>
    <name evidence="9" type="ORF">A2751_02760</name>
</gene>
<evidence type="ECO:0000256" key="6">
    <source>
        <dbReference type="RuleBase" id="RU003880"/>
    </source>
</evidence>
<keyword evidence="1 6" id="KW-0285">Flavoprotein</keyword>
<dbReference type="InterPro" id="IPR036188">
    <property type="entry name" value="FAD/NAD-bd_sf"/>
</dbReference>
<dbReference type="InterPro" id="IPR023753">
    <property type="entry name" value="FAD/NAD-binding_dom"/>
</dbReference>
<name>A0A1F5NJV1_9BACT</name>
<dbReference type="PRINTS" id="PR00469">
    <property type="entry name" value="PNDRDTASEII"/>
</dbReference>